<dbReference type="SUPFAM" id="SSF46955">
    <property type="entry name" value="Putative DNA-binding domain"/>
    <property type="match status" value="1"/>
</dbReference>
<gene>
    <name evidence="2" type="ORF">Pan97_39220</name>
</gene>
<dbReference type="RefSeq" id="WP_144975313.1">
    <property type="nucleotide sequence ID" value="NZ_CP036289.1"/>
</dbReference>
<reference evidence="3" key="1">
    <citation type="submission" date="2019-02" db="EMBL/GenBank/DDBJ databases">
        <title>Deep-cultivation of Planctomycetes and their phenomic and genomic characterization uncovers novel biology.</title>
        <authorList>
            <person name="Wiegand S."/>
            <person name="Jogler M."/>
            <person name="Boedeker C."/>
            <person name="Pinto D."/>
            <person name="Vollmers J."/>
            <person name="Rivas-Marin E."/>
            <person name="Kohn T."/>
            <person name="Peeters S.H."/>
            <person name="Heuer A."/>
            <person name="Rast P."/>
            <person name="Oberbeckmann S."/>
            <person name="Bunk B."/>
            <person name="Jeske O."/>
            <person name="Meyerdierks A."/>
            <person name="Storesund J.E."/>
            <person name="Kallscheuer N."/>
            <person name="Luecker S."/>
            <person name="Lage O.M."/>
            <person name="Pohl T."/>
            <person name="Merkel B.J."/>
            <person name="Hornburger P."/>
            <person name="Mueller R.-W."/>
            <person name="Bruemmer F."/>
            <person name="Labrenz M."/>
            <person name="Spormann A.M."/>
            <person name="Op den Camp H."/>
            <person name="Overmann J."/>
            <person name="Amann R."/>
            <person name="Jetten M.S.M."/>
            <person name="Mascher T."/>
            <person name="Medema M.H."/>
            <person name="Devos D.P."/>
            <person name="Kaster A.-K."/>
            <person name="Ovreas L."/>
            <person name="Rohde M."/>
            <person name="Galperin M.Y."/>
            <person name="Jogler C."/>
        </authorList>
    </citation>
    <scope>NUCLEOTIDE SEQUENCE [LARGE SCALE GENOMIC DNA]</scope>
    <source>
        <strain evidence="3">Pan97</strain>
    </source>
</reference>
<evidence type="ECO:0000313" key="2">
    <source>
        <dbReference type="EMBL" id="QDU76865.1"/>
    </source>
</evidence>
<dbReference type="EMBL" id="CP036289">
    <property type="protein sequence ID" value="QDU76865.1"/>
    <property type="molecule type" value="Genomic_DNA"/>
</dbReference>
<feature type="domain" description="Helix-turn-helix" evidence="1">
    <location>
        <begin position="12"/>
        <end position="58"/>
    </location>
</feature>
<dbReference type="OrthoDB" id="315417at2"/>
<evidence type="ECO:0000313" key="3">
    <source>
        <dbReference type="Proteomes" id="UP000318626"/>
    </source>
</evidence>
<dbReference type="InterPro" id="IPR041657">
    <property type="entry name" value="HTH_17"/>
</dbReference>
<accession>A0A518CCB4</accession>
<dbReference type="Proteomes" id="UP000318626">
    <property type="component" value="Chromosome"/>
</dbReference>
<dbReference type="AlphaFoldDB" id="A0A518CCB4"/>
<sequence length="86" mass="9697">MESMTPSPTTDWITQRELAELLGISERTASLWAKGGKLEPFKHGVKTCGRRKYSKSLVQRELNNRWDEAVARQDTAAVTTNSESDE</sequence>
<evidence type="ECO:0000259" key="1">
    <source>
        <dbReference type="Pfam" id="PF12728"/>
    </source>
</evidence>
<organism evidence="2 3">
    <name type="scientific">Bremerella volcania</name>
    <dbReference type="NCBI Taxonomy" id="2527984"/>
    <lineage>
        <taxon>Bacteria</taxon>
        <taxon>Pseudomonadati</taxon>
        <taxon>Planctomycetota</taxon>
        <taxon>Planctomycetia</taxon>
        <taxon>Pirellulales</taxon>
        <taxon>Pirellulaceae</taxon>
        <taxon>Bremerella</taxon>
    </lineage>
</organism>
<dbReference type="KEGG" id="bvo:Pan97_39220"/>
<name>A0A518CCB4_9BACT</name>
<keyword evidence="3" id="KW-1185">Reference proteome</keyword>
<protein>
    <submittedName>
        <fullName evidence="2">Helix-turn-helix domain protein</fullName>
    </submittedName>
</protein>
<dbReference type="InterPro" id="IPR009061">
    <property type="entry name" value="DNA-bd_dom_put_sf"/>
</dbReference>
<dbReference type="Pfam" id="PF12728">
    <property type="entry name" value="HTH_17"/>
    <property type="match status" value="1"/>
</dbReference>
<proteinExistence type="predicted"/>